<evidence type="ECO:0000313" key="2">
    <source>
        <dbReference type="Proteomes" id="UP001497700"/>
    </source>
</evidence>
<proteinExistence type="predicted"/>
<sequence length="252" mass="28128">MADIASVYMNTPPIARTVATAVFACSVGVYTGMISSFPFFFHYSLLLKFPPALYRFVTSFMITGPDFNVLLDTYFVFTYLSQLEVGNSKFPRKEDLIWYLMVVSSIIILLNQVITGAMSYLHALLIALCYTATQDKRGTSAHFYVITIPAQLMPYCLLLVQLLFPGGWESFKVGLTGLFAAHLHDFLTRLYPEFGNGPNLLPTPGWISWILSTPRVQNTVYGQAMGPQRERSGRTGPLPDSWRSAGPGRRLG</sequence>
<reference evidence="1 2" key="1">
    <citation type="journal article" date="2022" name="New Phytol.">
        <title>Ecological generalism drives hyperdiversity of secondary metabolite gene clusters in xylarialean endophytes.</title>
        <authorList>
            <person name="Franco M.E.E."/>
            <person name="Wisecaver J.H."/>
            <person name="Arnold A.E."/>
            <person name="Ju Y.M."/>
            <person name="Slot J.C."/>
            <person name="Ahrendt S."/>
            <person name="Moore L.P."/>
            <person name="Eastman K.E."/>
            <person name="Scott K."/>
            <person name="Konkel Z."/>
            <person name="Mondo S.J."/>
            <person name="Kuo A."/>
            <person name="Hayes R.D."/>
            <person name="Haridas S."/>
            <person name="Andreopoulos B."/>
            <person name="Riley R."/>
            <person name="LaButti K."/>
            <person name="Pangilinan J."/>
            <person name="Lipzen A."/>
            <person name="Amirebrahimi M."/>
            <person name="Yan J."/>
            <person name="Adam C."/>
            <person name="Keymanesh K."/>
            <person name="Ng V."/>
            <person name="Louie K."/>
            <person name="Northen T."/>
            <person name="Drula E."/>
            <person name="Henrissat B."/>
            <person name="Hsieh H.M."/>
            <person name="Youens-Clark K."/>
            <person name="Lutzoni F."/>
            <person name="Miadlikowska J."/>
            <person name="Eastwood D.C."/>
            <person name="Hamelin R.C."/>
            <person name="Grigoriev I.V."/>
            <person name="U'Ren J.M."/>
        </authorList>
    </citation>
    <scope>NUCLEOTIDE SEQUENCE [LARGE SCALE GENOMIC DNA]</scope>
    <source>
        <strain evidence="1 2">CBS 119005</strain>
    </source>
</reference>
<organism evidence="1 2">
    <name type="scientific">Hypoxylon rubiginosum</name>
    <dbReference type="NCBI Taxonomy" id="110542"/>
    <lineage>
        <taxon>Eukaryota</taxon>
        <taxon>Fungi</taxon>
        <taxon>Dikarya</taxon>
        <taxon>Ascomycota</taxon>
        <taxon>Pezizomycotina</taxon>
        <taxon>Sordariomycetes</taxon>
        <taxon>Xylariomycetidae</taxon>
        <taxon>Xylariales</taxon>
        <taxon>Hypoxylaceae</taxon>
        <taxon>Hypoxylon</taxon>
    </lineage>
</organism>
<comment type="caution">
    <text evidence="1">The sequence shown here is derived from an EMBL/GenBank/DDBJ whole genome shotgun (WGS) entry which is preliminary data.</text>
</comment>
<dbReference type="Proteomes" id="UP001497700">
    <property type="component" value="Unassembled WGS sequence"/>
</dbReference>
<accession>A0ACB9Z7B1</accession>
<protein>
    <submittedName>
        <fullName evidence="1">Der1-like family-domain-containing protein</fullName>
    </submittedName>
</protein>
<dbReference type="EMBL" id="MU393449">
    <property type="protein sequence ID" value="KAI4867304.1"/>
    <property type="molecule type" value="Genomic_DNA"/>
</dbReference>
<evidence type="ECO:0000313" key="1">
    <source>
        <dbReference type="EMBL" id="KAI4867304.1"/>
    </source>
</evidence>
<keyword evidence="2" id="KW-1185">Reference proteome</keyword>
<gene>
    <name evidence="1" type="ORF">F4820DRAFT_215384</name>
</gene>
<name>A0ACB9Z7B1_9PEZI</name>